<dbReference type="Pfam" id="PF23195">
    <property type="entry name" value="UBQLN1"/>
    <property type="match status" value="1"/>
</dbReference>
<dbReference type="GO" id="GO:0016020">
    <property type="term" value="C:membrane"/>
    <property type="evidence" value="ECO:0007669"/>
    <property type="project" value="UniProtKB-SubCell"/>
</dbReference>
<dbReference type="GeneTree" id="ENSGT00940000156437"/>
<dbReference type="GO" id="GO:0005829">
    <property type="term" value="C:cytosol"/>
    <property type="evidence" value="ECO:0007669"/>
    <property type="project" value="TreeGrafter"/>
</dbReference>
<keyword evidence="3" id="KW-0963">Cytoplasm</keyword>
<dbReference type="PANTHER" id="PTHR10677">
    <property type="entry name" value="UBIQUILIN"/>
    <property type="match status" value="1"/>
</dbReference>
<dbReference type="FunFam" id="3.10.20.90:FF:000081">
    <property type="entry name" value="ubiquilin-1 isoform X2"/>
    <property type="match status" value="1"/>
</dbReference>
<feature type="region of interest" description="Disordered" evidence="6">
    <location>
        <begin position="1"/>
        <end position="31"/>
    </location>
</feature>
<organism evidence="8 9">
    <name type="scientific">Anser brachyrhynchus</name>
    <name type="common">Pink-footed goose</name>
    <dbReference type="NCBI Taxonomy" id="132585"/>
    <lineage>
        <taxon>Eukaryota</taxon>
        <taxon>Metazoa</taxon>
        <taxon>Chordata</taxon>
        <taxon>Craniata</taxon>
        <taxon>Vertebrata</taxon>
        <taxon>Euteleostomi</taxon>
        <taxon>Archelosauria</taxon>
        <taxon>Archosauria</taxon>
        <taxon>Dinosauria</taxon>
        <taxon>Saurischia</taxon>
        <taxon>Theropoda</taxon>
        <taxon>Coelurosauria</taxon>
        <taxon>Aves</taxon>
        <taxon>Neognathae</taxon>
        <taxon>Galloanserae</taxon>
        <taxon>Anseriformes</taxon>
        <taxon>Anatidae</taxon>
        <taxon>Anserinae</taxon>
        <taxon>Anser</taxon>
    </lineage>
</organism>
<dbReference type="Ensembl" id="ENSABRT00000038656.1">
    <property type="protein sequence ID" value="ENSABRP00000027706.1"/>
    <property type="gene ID" value="ENSABRG00000023049.1"/>
</dbReference>
<protein>
    <recommendedName>
        <fullName evidence="7">Ubiquitin-like domain-containing protein</fullName>
    </recommendedName>
</protein>
<keyword evidence="4" id="KW-0007">Acetylation</keyword>
<keyword evidence="9" id="KW-1185">Reference proteome</keyword>
<dbReference type="CDD" id="cd01808">
    <property type="entry name" value="Ubl_PLICs"/>
    <property type="match status" value="1"/>
</dbReference>
<feature type="compositionally biased region" description="Polar residues" evidence="6">
    <location>
        <begin position="296"/>
        <end position="310"/>
    </location>
</feature>
<reference evidence="8" key="2">
    <citation type="submission" date="2025-09" db="UniProtKB">
        <authorList>
            <consortium name="Ensembl"/>
        </authorList>
    </citation>
    <scope>IDENTIFICATION</scope>
</reference>
<dbReference type="InterPro" id="IPR029071">
    <property type="entry name" value="Ubiquitin-like_domsf"/>
</dbReference>
<evidence type="ECO:0000256" key="3">
    <source>
        <dbReference type="ARBA" id="ARBA00022490"/>
    </source>
</evidence>
<feature type="domain" description="Ubiquitin-like" evidence="7">
    <location>
        <begin position="34"/>
        <end position="108"/>
    </location>
</feature>
<reference evidence="8" key="1">
    <citation type="submission" date="2025-08" db="UniProtKB">
        <authorList>
            <consortium name="Ensembl"/>
        </authorList>
    </citation>
    <scope>IDENTIFICATION</scope>
</reference>
<dbReference type="Proteomes" id="UP000694426">
    <property type="component" value="Unplaced"/>
</dbReference>
<feature type="region of interest" description="Disordered" evidence="6">
    <location>
        <begin position="294"/>
        <end position="359"/>
    </location>
</feature>
<dbReference type="AlphaFoldDB" id="A0A8B9CZ42"/>
<evidence type="ECO:0000313" key="8">
    <source>
        <dbReference type="Ensembl" id="ENSABRP00000027706.1"/>
    </source>
</evidence>
<evidence type="ECO:0000313" key="9">
    <source>
        <dbReference type="Proteomes" id="UP000694426"/>
    </source>
</evidence>
<feature type="region of interest" description="Disordered" evidence="6">
    <location>
        <begin position="108"/>
        <end position="142"/>
    </location>
</feature>
<dbReference type="GO" id="GO:0031593">
    <property type="term" value="F:polyubiquitin modification-dependent protein binding"/>
    <property type="evidence" value="ECO:0007669"/>
    <property type="project" value="TreeGrafter"/>
</dbReference>
<dbReference type="Pfam" id="PF00240">
    <property type="entry name" value="ubiquitin"/>
    <property type="match status" value="1"/>
</dbReference>
<dbReference type="PANTHER" id="PTHR10677:SF16">
    <property type="entry name" value="UBIQUILIN-1"/>
    <property type="match status" value="1"/>
</dbReference>
<dbReference type="FunFam" id="1.10.260.100:FF:000001">
    <property type="entry name" value="Ubiquilin 1"/>
    <property type="match status" value="1"/>
</dbReference>
<feature type="compositionally biased region" description="Low complexity" evidence="6">
    <location>
        <begin position="324"/>
        <end position="338"/>
    </location>
</feature>
<dbReference type="FunFam" id="1.10.260.100:FF:000003">
    <property type="entry name" value="Ubiquilin 1"/>
    <property type="match status" value="1"/>
</dbReference>
<dbReference type="GO" id="GO:0006511">
    <property type="term" value="P:ubiquitin-dependent protein catabolic process"/>
    <property type="evidence" value="ECO:0007669"/>
    <property type="project" value="TreeGrafter"/>
</dbReference>
<dbReference type="SUPFAM" id="SSF54236">
    <property type="entry name" value="Ubiquitin-like"/>
    <property type="match status" value="1"/>
</dbReference>
<comment type="subcellular location">
    <subcellularLocation>
        <location evidence="2">Cytoplasm</location>
    </subcellularLocation>
    <subcellularLocation>
        <location evidence="1">Membrane</location>
    </subcellularLocation>
</comment>
<proteinExistence type="predicted"/>
<dbReference type="InterPro" id="IPR015496">
    <property type="entry name" value="Ubiquilin"/>
</dbReference>
<dbReference type="PROSITE" id="PS50053">
    <property type="entry name" value="UBIQUITIN_2"/>
    <property type="match status" value="1"/>
</dbReference>
<evidence type="ECO:0000256" key="6">
    <source>
        <dbReference type="SAM" id="MobiDB-lite"/>
    </source>
</evidence>
<dbReference type="Gene3D" id="1.10.260.100">
    <property type="match status" value="2"/>
</dbReference>
<accession>A0A8B9CZ42</accession>
<evidence type="ECO:0000259" key="7">
    <source>
        <dbReference type="PROSITE" id="PS50053"/>
    </source>
</evidence>
<dbReference type="Gene3D" id="3.10.20.90">
    <property type="entry name" value="Phosphatidylinositol 3-kinase Catalytic Subunit, Chain A, domain 1"/>
    <property type="match status" value="1"/>
</dbReference>
<name>A0A8B9CZ42_9AVES</name>
<evidence type="ECO:0000256" key="4">
    <source>
        <dbReference type="ARBA" id="ARBA00022990"/>
    </source>
</evidence>
<dbReference type="InterPro" id="IPR006636">
    <property type="entry name" value="STI1_HS-bd"/>
</dbReference>
<evidence type="ECO:0000256" key="1">
    <source>
        <dbReference type="ARBA" id="ARBA00004370"/>
    </source>
</evidence>
<evidence type="ECO:0000256" key="5">
    <source>
        <dbReference type="ARBA" id="ARBA00023136"/>
    </source>
</evidence>
<keyword evidence="5" id="KW-0472">Membrane</keyword>
<sequence>PAGPGRSRQVPSGSVTAARGHPAPADMSESPRIIKVTVKTPKEKEEFAVAETSSVRQFKEEISKRFKSHTDQLVLIFAGKILKDQDTLTQHGIHDGLTVHLVIKTQNRSQDHTAQQTNTTGTTATTSTSSSSTSTTASTNSNPFGLGGLGGLAGLSSLGLNTSNFSELQSQMQRQLMSNPEMMVQIMENPFVQSMLSNPDLMRQLIMANPQMQQLIQRNPEISHMLNNPDIMRQTLELARNPAMMQEMMRNQDRALSNLESIPGGYNALRRMYTDIQEPMLNAAQEQFGGNPFASLVSNVSSRGDSQPSRTENRDPLPNPWAPQSSSQSSTTASTSGESSGGSNVGNSTSASMRQSSTIPNLGPGLGVGMFNTPGIQSLLQQITENPQLMQNMLSAPYMRSMMQSLSQNPDFAVQVNASGVAVCCYKLPNDYLSVVNGPVNARLIEIITWLPL</sequence>
<evidence type="ECO:0000256" key="2">
    <source>
        <dbReference type="ARBA" id="ARBA00004496"/>
    </source>
</evidence>
<dbReference type="InterPro" id="IPR000626">
    <property type="entry name" value="Ubiquitin-like_dom"/>
</dbReference>
<dbReference type="SMART" id="SM00213">
    <property type="entry name" value="UBQ"/>
    <property type="match status" value="1"/>
</dbReference>
<feature type="compositionally biased region" description="Low complexity" evidence="6">
    <location>
        <begin position="113"/>
        <end position="142"/>
    </location>
</feature>
<dbReference type="SMART" id="SM00727">
    <property type="entry name" value="STI1"/>
    <property type="match status" value="3"/>
</dbReference>